<name>A0ABX2B1T2_9BACT</name>
<dbReference type="Pfam" id="PF13302">
    <property type="entry name" value="Acetyltransf_3"/>
    <property type="match status" value="1"/>
</dbReference>
<dbReference type="PROSITE" id="PS51186">
    <property type="entry name" value="GNAT"/>
    <property type="match status" value="1"/>
</dbReference>
<dbReference type="Proteomes" id="UP000820977">
    <property type="component" value="Unassembled WGS sequence"/>
</dbReference>
<organism evidence="2 3">
    <name type="scientific">Xylanibacter caecicola</name>
    <dbReference type="NCBI Taxonomy" id="2736294"/>
    <lineage>
        <taxon>Bacteria</taxon>
        <taxon>Pseudomonadati</taxon>
        <taxon>Bacteroidota</taxon>
        <taxon>Bacteroidia</taxon>
        <taxon>Bacteroidales</taxon>
        <taxon>Prevotellaceae</taxon>
        <taxon>Xylanibacter</taxon>
    </lineage>
</organism>
<dbReference type="PANTHER" id="PTHR43415">
    <property type="entry name" value="SPERMIDINE N(1)-ACETYLTRANSFERASE"/>
    <property type="match status" value="1"/>
</dbReference>
<dbReference type="CDD" id="cd04301">
    <property type="entry name" value="NAT_SF"/>
    <property type="match status" value="1"/>
</dbReference>
<reference evidence="2 3" key="1">
    <citation type="submission" date="2020-05" db="EMBL/GenBank/DDBJ databases">
        <title>Distinct polysaccharide utilization as determinants for interspecies competition between intestinal Prevotella spp.</title>
        <authorList>
            <person name="Galvez E.J.C."/>
            <person name="Iljazovic A."/>
            <person name="Strowig T."/>
        </authorList>
    </citation>
    <scope>NUCLEOTIDE SEQUENCE [LARGE SCALE GENOMIC DNA]</scope>
    <source>
        <strain evidence="2 3">PCHR</strain>
    </source>
</reference>
<protein>
    <submittedName>
        <fullName evidence="2">GNAT family N-acetyltransferase</fullName>
    </submittedName>
</protein>
<feature type="domain" description="N-acetyltransferase" evidence="1">
    <location>
        <begin position="10"/>
        <end position="174"/>
    </location>
</feature>
<comment type="caution">
    <text evidence="2">The sequence shown here is derived from an EMBL/GenBank/DDBJ whole genome shotgun (WGS) entry which is preliminary data.</text>
</comment>
<accession>A0ABX2B1T2</accession>
<dbReference type="Gene3D" id="3.40.630.30">
    <property type="match status" value="1"/>
</dbReference>
<keyword evidence="3" id="KW-1185">Reference proteome</keyword>
<dbReference type="SUPFAM" id="SSF55729">
    <property type="entry name" value="Acyl-CoA N-acyltransferases (Nat)"/>
    <property type="match status" value="1"/>
</dbReference>
<dbReference type="PANTHER" id="PTHR43415:SF3">
    <property type="entry name" value="GNAT-FAMILY ACETYLTRANSFERASE"/>
    <property type="match status" value="1"/>
</dbReference>
<dbReference type="InterPro" id="IPR000182">
    <property type="entry name" value="GNAT_dom"/>
</dbReference>
<evidence type="ECO:0000313" key="3">
    <source>
        <dbReference type="Proteomes" id="UP000820977"/>
    </source>
</evidence>
<sequence length="178" mass="20899">MSSNDILPDIRLRAIEPEDLDLLYKIENDEMLWDVGVNNIYYSRYILHEYIANAKGDIYTDRQARLIIENDSHDVVGIVDIVDFDPRHLRAEIGIVIQNRYRHMGYAKAAIQHIIKYTKNILHLHQLYAYINSDNTNSIKMFNNAGFTQSAELKDWLYDGSKHHNAVIMQYFIKKNKI</sequence>
<proteinExistence type="predicted"/>
<gene>
    <name evidence="2" type="ORF">HPS54_06790</name>
</gene>
<dbReference type="InterPro" id="IPR016181">
    <property type="entry name" value="Acyl_CoA_acyltransferase"/>
</dbReference>
<dbReference type="EMBL" id="JABKKJ010000009">
    <property type="protein sequence ID" value="NPE25221.1"/>
    <property type="molecule type" value="Genomic_DNA"/>
</dbReference>
<evidence type="ECO:0000259" key="1">
    <source>
        <dbReference type="PROSITE" id="PS51186"/>
    </source>
</evidence>
<dbReference type="RefSeq" id="WP_172344710.1">
    <property type="nucleotide sequence ID" value="NZ_CASYYZ010000123.1"/>
</dbReference>
<evidence type="ECO:0000313" key="2">
    <source>
        <dbReference type="EMBL" id="NPE25221.1"/>
    </source>
</evidence>